<dbReference type="GO" id="GO:0016705">
    <property type="term" value="F:oxidoreductase activity, acting on paired donors, with incorporation or reduction of molecular oxygen"/>
    <property type="evidence" value="ECO:0007669"/>
    <property type="project" value="InterPro"/>
</dbReference>
<dbReference type="GO" id="GO:0004497">
    <property type="term" value="F:monooxygenase activity"/>
    <property type="evidence" value="ECO:0007669"/>
    <property type="project" value="UniProtKB-KW"/>
</dbReference>
<keyword evidence="3" id="KW-0349">Heme</keyword>
<comment type="caution">
    <text evidence="8">The sequence shown here is derived from an EMBL/GenBank/DDBJ whole genome shotgun (WGS) entry which is preliminary data.</text>
</comment>
<keyword evidence="9" id="KW-1185">Reference proteome</keyword>
<name>A0A8K0G8V4_IGNLU</name>
<comment type="similarity">
    <text evidence="2">Belongs to the cytochrome P450 family.</text>
</comment>
<evidence type="ECO:0000256" key="3">
    <source>
        <dbReference type="ARBA" id="ARBA00022617"/>
    </source>
</evidence>
<protein>
    <recommendedName>
        <fullName evidence="10">Cytochrome P450</fullName>
    </recommendedName>
</protein>
<dbReference type="InterPro" id="IPR036396">
    <property type="entry name" value="Cyt_P450_sf"/>
</dbReference>
<keyword evidence="4" id="KW-0479">Metal-binding</keyword>
<dbReference type="Pfam" id="PF00067">
    <property type="entry name" value="p450"/>
    <property type="match status" value="1"/>
</dbReference>
<dbReference type="PANTHER" id="PTHR24291">
    <property type="entry name" value="CYTOCHROME P450 FAMILY 4"/>
    <property type="match status" value="1"/>
</dbReference>
<reference evidence="8" key="1">
    <citation type="submission" date="2019-08" db="EMBL/GenBank/DDBJ databases">
        <title>The genome of the North American firefly Photinus pyralis.</title>
        <authorList>
            <consortium name="Photinus pyralis genome working group"/>
            <person name="Fallon T.R."/>
            <person name="Sander Lower S.E."/>
            <person name="Weng J.-K."/>
        </authorList>
    </citation>
    <scope>NUCLEOTIDE SEQUENCE</scope>
    <source>
        <strain evidence="8">TRF0915ILg1</strain>
        <tissue evidence="8">Whole body</tissue>
    </source>
</reference>
<evidence type="ECO:0000313" key="9">
    <source>
        <dbReference type="Proteomes" id="UP000801492"/>
    </source>
</evidence>
<dbReference type="Proteomes" id="UP000801492">
    <property type="component" value="Unassembled WGS sequence"/>
</dbReference>
<evidence type="ECO:0008006" key="10">
    <source>
        <dbReference type="Google" id="ProtNLM"/>
    </source>
</evidence>
<evidence type="ECO:0000256" key="4">
    <source>
        <dbReference type="ARBA" id="ARBA00022723"/>
    </source>
</evidence>
<proteinExistence type="inferred from homology"/>
<dbReference type="PANTHER" id="PTHR24291:SF177">
    <property type="entry name" value="CYTOCHROME P450 4AA1-RELATED"/>
    <property type="match status" value="1"/>
</dbReference>
<dbReference type="AlphaFoldDB" id="A0A8K0G8V4"/>
<dbReference type="OrthoDB" id="1470350at2759"/>
<dbReference type="GO" id="GO:0020037">
    <property type="term" value="F:heme binding"/>
    <property type="evidence" value="ECO:0007669"/>
    <property type="project" value="InterPro"/>
</dbReference>
<dbReference type="SUPFAM" id="SSF48264">
    <property type="entry name" value="Cytochrome P450"/>
    <property type="match status" value="1"/>
</dbReference>
<dbReference type="InterPro" id="IPR050196">
    <property type="entry name" value="Cytochrome_P450_Monoox"/>
</dbReference>
<dbReference type="Gene3D" id="1.10.630.10">
    <property type="entry name" value="Cytochrome P450"/>
    <property type="match status" value="1"/>
</dbReference>
<evidence type="ECO:0000256" key="6">
    <source>
        <dbReference type="ARBA" id="ARBA00023004"/>
    </source>
</evidence>
<feature type="non-terminal residue" evidence="8">
    <location>
        <position position="1"/>
    </location>
</feature>
<organism evidence="8 9">
    <name type="scientific">Ignelater luminosus</name>
    <name type="common">Cucubano</name>
    <name type="synonym">Pyrophorus luminosus</name>
    <dbReference type="NCBI Taxonomy" id="2038154"/>
    <lineage>
        <taxon>Eukaryota</taxon>
        <taxon>Metazoa</taxon>
        <taxon>Ecdysozoa</taxon>
        <taxon>Arthropoda</taxon>
        <taxon>Hexapoda</taxon>
        <taxon>Insecta</taxon>
        <taxon>Pterygota</taxon>
        <taxon>Neoptera</taxon>
        <taxon>Endopterygota</taxon>
        <taxon>Coleoptera</taxon>
        <taxon>Polyphaga</taxon>
        <taxon>Elateriformia</taxon>
        <taxon>Elateroidea</taxon>
        <taxon>Elateridae</taxon>
        <taxon>Agrypninae</taxon>
        <taxon>Pyrophorini</taxon>
        <taxon>Ignelater</taxon>
    </lineage>
</organism>
<comment type="cofactor">
    <cofactor evidence="1">
        <name>heme</name>
        <dbReference type="ChEBI" id="CHEBI:30413"/>
    </cofactor>
</comment>
<keyword evidence="7" id="KW-0503">Monooxygenase</keyword>
<dbReference type="InterPro" id="IPR001128">
    <property type="entry name" value="Cyt_P450"/>
</dbReference>
<gene>
    <name evidence="8" type="ORF">ILUMI_16510</name>
</gene>
<keyword evidence="6" id="KW-0408">Iron</keyword>
<sequence length="267" mass="30474">MQPAVLRETLLIGIFISNDVPVACGILQTAQTACEKYGSFVRGWLTVIPIITVVDPKYIQVILNNSRLSTKNFIYSFTPEFLGRGMITTNGYKSKSHRKYISPYFKTNYLEQFVQTFDKCAQSMVEQVKGKDKVQITTFVNRCISNVLHKAIIGIPLQDQEIINKSPFNKGPVTLLQRVLRPWLLLNSIYKFTASSRLELGYMSALKEFSSEVLEKRKGERRDHKNLDWCLLDAFIEISEAKPDFTEEDIVDEIETFMLAGQHSVCA</sequence>
<evidence type="ECO:0000256" key="2">
    <source>
        <dbReference type="ARBA" id="ARBA00010617"/>
    </source>
</evidence>
<evidence type="ECO:0000256" key="5">
    <source>
        <dbReference type="ARBA" id="ARBA00023002"/>
    </source>
</evidence>
<evidence type="ECO:0000313" key="8">
    <source>
        <dbReference type="EMBL" id="KAF2889663.1"/>
    </source>
</evidence>
<dbReference type="GO" id="GO:0005506">
    <property type="term" value="F:iron ion binding"/>
    <property type="evidence" value="ECO:0007669"/>
    <property type="project" value="InterPro"/>
</dbReference>
<keyword evidence="5" id="KW-0560">Oxidoreductase</keyword>
<evidence type="ECO:0000256" key="7">
    <source>
        <dbReference type="ARBA" id="ARBA00023033"/>
    </source>
</evidence>
<evidence type="ECO:0000256" key="1">
    <source>
        <dbReference type="ARBA" id="ARBA00001971"/>
    </source>
</evidence>
<accession>A0A8K0G8V4</accession>
<dbReference type="EMBL" id="VTPC01064066">
    <property type="protein sequence ID" value="KAF2889663.1"/>
    <property type="molecule type" value="Genomic_DNA"/>
</dbReference>